<name>A0A4P7W3J5_9BACT</name>
<dbReference type="KEGG" id="ddb:E7747_09960"/>
<dbReference type="Proteomes" id="UP000297149">
    <property type="component" value="Chromosome"/>
</dbReference>
<proteinExistence type="predicted"/>
<evidence type="ECO:0000313" key="1">
    <source>
        <dbReference type="EMBL" id="QCD42573.1"/>
    </source>
</evidence>
<keyword evidence="2" id="KW-1185">Reference proteome</keyword>
<protein>
    <submittedName>
        <fullName evidence="1">Uncharacterized protein</fullName>
    </submittedName>
</protein>
<accession>A0A4P7W3J5</accession>
<dbReference type="AlphaFoldDB" id="A0A4P7W3J5"/>
<organism evidence="1 2">
    <name type="scientific">Duncaniella dubosii</name>
    <dbReference type="NCBI Taxonomy" id="2518971"/>
    <lineage>
        <taxon>Bacteria</taxon>
        <taxon>Pseudomonadati</taxon>
        <taxon>Bacteroidota</taxon>
        <taxon>Bacteroidia</taxon>
        <taxon>Bacteroidales</taxon>
        <taxon>Muribaculaceae</taxon>
        <taxon>Duncaniella</taxon>
    </lineage>
</organism>
<reference evidence="2" key="1">
    <citation type="submission" date="2019-02" db="EMBL/GenBank/DDBJ databases">
        <title>Isolation and identification of novel species under the genus Muribaculum.</title>
        <authorList>
            <person name="Miyake S."/>
            <person name="Ding Y."/>
            <person name="Low A."/>
            <person name="Soh M."/>
            <person name="Seedorf H."/>
        </authorList>
    </citation>
    <scope>NUCLEOTIDE SEQUENCE [LARGE SCALE GENOMIC DNA]</scope>
    <source>
        <strain evidence="2">H5</strain>
    </source>
</reference>
<dbReference type="RefSeq" id="WP_136415723.1">
    <property type="nucleotide sequence ID" value="NZ_CP039396.1"/>
</dbReference>
<sequence>MLESYFLSSYGGKGAVDEFFIQSKMDYHGVIRNSVGNDLWRVVRRRLGICQSHVSDSQFDSAFGSDYECGKGISDWQERHWHHTFNMFGYNNIALMGYISMGLELYCQGINNRI</sequence>
<evidence type="ECO:0000313" key="2">
    <source>
        <dbReference type="Proteomes" id="UP000297149"/>
    </source>
</evidence>
<gene>
    <name evidence="1" type="ORF">E7747_09960</name>
</gene>
<dbReference type="EMBL" id="CP039396">
    <property type="protein sequence ID" value="QCD42573.1"/>
    <property type="molecule type" value="Genomic_DNA"/>
</dbReference>